<dbReference type="Gene3D" id="3.40.190.10">
    <property type="entry name" value="Periplasmic binding protein-like II"/>
    <property type="match status" value="1"/>
</dbReference>
<dbReference type="SUPFAM" id="SSF53850">
    <property type="entry name" value="Periplasmic binding protein-like II"/>
    <property type="match status" value="2"/>
</dbReference>
<keyword evidence="7" id="KW-1185">Reference proteome</keyword>
<feature type="region of interest" description="Disordered" evidence="4">
    <location>
        <begin position="26"/>
        <end position="71"/>
    </location>
</feature>
<dbReference type="AlphaFoldDB" id="A0A9E7R2S4"/>
<organism evidence="6 7">
    <name type="scientific">Salinirubellus salinus</name>
    <dbReference type="NCBI Taxonomy" id="1364945"/>
    <lineage>
        <taxon>Archaea</taxon>
        <taxon>Methanobacteriati</taxon>
        <taxon>Methanobacteriota</taxon>
        <taxon>Stenosarchaea group</taxon>
        <taxon>Halobacteria</taxon>
        <taxon>Halobacteriales</taxon>
        <taxon>Natronomonadaceae</taxon>
        <taxon>Salinirubellus</taxon>
    </lineage>
</organism>
<dbReference type="PANTHER" id="PTHR30290">
    <property type="entry name" value="PERIPLASMIC BINDING COMPONENT OF ABC TRANSPORTER"/>
    <property type="match status" value="1"/>
</dbReference>
<feature type="compositionally biased region" description="Low complexity" evidence="4">
    <location>
        <begin position="26"/>
        <end position="39"/>
    </location>
</feature>
<dbReference type="CDD" id="cd00995">
    <property type="entry name" value="PBP2_NikA_DppA_OppA_like"/>
    <property type="match status" value="1"/>
</dbReference>
<dbReference type="PROSITE" id="PS51318">
    <property type="entry name" value="TAT"/>
    <property type="match status" value="1"/>
</dbReference>
<keyword evidence="3" id="KW-0732">Signal</keyword>
<evidence type="ECO:0000256" key="2">
    <source>
        <dbReference type="ARBA" id="ARBA00022448"/>
    </source>
</evidence>
<sequence length="632" mass="69058">MSRDTSGRNIDRRDVLKGLGVAGMAGLAGCAGGDQTPTPGGEGDGDGDGDSTPEPTATPEKLGDRLVDPDGDQVTLSAVYSTGGQTTETTMEFVKQELGKVGINVELTGVQFQSMLANYAQNKPSEDATATFNAGSRDESTSAKQWDMMGGIGFNSYPLTPTSIRPFWIDVANESASVNFYGYKPSEPIAPKLDEASSSTDTATRQELFSTVFGILSRDQPCNFLTFDTDLLGFRSDVNGLGEESFQFGYNYQNRYFGSGDPTVGGTYTNGAASGAKTLNPLRSNDTSSDARINLTMDAAYVLNDDNEFEGRWFESYEANDALDTYTFTLRDNLQWGAGYGQMTAEDWVYYIQNVRQAEPNWAGDVNHGDWFVGGEPIEVSAPSELELEVSLPDTDPAFVKKPVLWGAYCLPKGLVEPYYERVQEADGQEAKAAIGNEMNEDEEIQTLAYTGNLGPFDFERWDRTSVFVSTKDPDYYGAGTIFAEDVPYFEQSQIQVFGEQSTRLAALRTGEIDYTALPPAQVQEFENNSDVNVLKVPSAFCNMLVYNQRANGWAELRKPEVRQALSTAVSKTTVAEQINRGAAAPAYTHQPEFSQWFDDSKVTRFGGPDSTSIGGAQRMLADALPDGYEFR</sequence>
<dbReference type="PROSITE" id="PS51257">
    <property type="entry name" value="PROKAR_LIPOPROTEIN"/>
    <property type="match status" value="1"/>
</dbReference>
<proteinExistence type="inferred from homology"/>
<dbReference type="GeneID" id="74943896"/>
<dbReference type="Proteomes" id="UP001057580">
    <property type="component" value="Chromosome"/>
</dbReference>
<protein>
    <submittedName>
        <fullName evidence="6">ABC transporter substrate-binding protein</fullName>
    </submittedName>
</protein>
<evidence type="ECO:0000313" key="6">
    <source>
        <dbReference type="EMBL" id="UWM53575.1"/>
    </source>
</evidence>
<accession>A0A9E7R2S4</accession>
<dbReference type="InterPro" id="IPR000914">
    <property type="entry name" value="SBP_5_dom"/>
</dbReference>
<evidence type="ECO:0000256" key="1">
    <source>
        <dbReference type="ARBA" id="ARBA00005695"/>
    </source>
</evidence>
<dbReference type="EMBL" id="CP104003">
    <property type="protein sequence ID" value="UWM53575.1"/>
    <property type="molecule type" value="Genomic_DNA"/>
</dbReference>
<evidence type="ECO:0000313" key="7">
    <source>
        <dbReference type="Proteomes" id="UP001057580"/>
    </source>
</evidence>
<dbReference type="InterPro" id="IPR039424">
    <property type="entry name" value="SBP_5"/>
</dbReference>
<name>A0A9E7R2S4_9EURY</name>
<dbReference type="RefSeq" id="WP_260592569.1">
    <property type="nucleotide sequence ID" value="NZ_CP104003.1"/>
</dbReference>
<gene>
    <name evidence="6" type="ORF">N0B31_15700</name>
</gene>
<dbReference type="GO" id="GO:1904680">
    <property type="term" value="F:peptide transmembrane transporter activity"/>
    <property type="evidence" value="ECO:0007669"/>
    <property type="project" value="TreeGrafter"/>
</dbReference>
<dbReference type="Gene3D" id="3.10.105.10">
    <property type="entry name" value="Dipeptide-binding Protein, Domain 3"/>
    <property type="match status" value="2"/>
</dbReference>
<dbReference type="Pfam" id="PF00496">
    <property type="entry name" value="SBP_bac_5"/>
    <property type="match status" value="1"/>
</dbReference>
<dbReference type="GO" id="GO:0015833">
    <property type="term" value="P:peptide transport"/>
    <property type="evidence" value="ECO:0007669"/>
    <property type="project" value="TreeGrafter"/>
</dbReference>
<dbReference type="InterPro" id="IPR006311">
    <property type="entry name" value="TAT_signal"/>
</dbReference>
<evidence type="ECO:0000256" key="4">
    <source>
        <dbReference type="SAM" id="MobiDB-lite"/>
    </source>
</evidence>
<dbReference type="PANTHER" id="PTHR30290:SF9">
    <property type="entry name" value="OLIGOPEPTIDE-BINDING PROTEIN APPA"/>
    <property type="match status" value="1"/>
</dbReference>
<comment type="similarity">
    <text evidence="1">Belongs to the bacterial solute-binding protein 5 family.</text>
</comment>
<feature type="domain" description="Solute-binding protein family 5" evidence="5">
    <location>
        <begin position="310"/>
        <end position="622"/>
    </location>
</feature>
<dbReference type="Gene3D" id="3.90.76.10">
    <property type="entry name" value="Dipeptide-binding Protein, Domain 1"/>
    <property type="match status" value="1"/>
</dbReference>
<reference evidence="6" key="1">
    <citation type="submission" date="2022-09" db="EMBL/GenBank/DDBJ databases">
        <title>Diverse halophilic archaea isolated from saline environments.</title>
        <authorList>
            <person name="Cui H.-L."/>
        </authorList>
    </citation>
    <scope>NUCLEOTIDE SEQUENCE</scope>
    <source>
        <strain evidence="6">ZS-35-S2</strain>
    </source>
</reference>
<evidence type="ECO:0000259" key="5">
    <source>
        <dbReference type="Pfam" id="PF00496"/>
    </source>
</evidence>
<keyword evidence="2" id="KW-0813">Transport</keyword>
<evidence type="ECO:0000256" key="3">
    <source>
        <dbReference type="ARBA" id="ARBA00022729"/>
    </source>
</evidence>
<dbReference type="KEGG" id="ssai:N0B31_15700"/>